<organism evidence="2 3">
    <name type="scientific">Russula ochroleuca</name>
    <dbReference type="NCBI Taxonomy" id="152965"/>
    <lineage>
        <taxon>Eukaryota</taxon>
        <taxon>Fungi</taxon>
        <taxon>Dikarya</taxon>
        <taxon>Basidiomycota</taxon>
        <taxon>Agaricomycotina</taxon>
        <taxon>Agaricomycetes</taxon>
        <taxon>Russulales</taxon>
        <taxon>Russulaceae</taxon>
        <taxon>Russula</taxon>
    </lineage>
</organism>
<reference evidence="2" key="2">
    <citation type="journal article" date="2020" name="Nat. Commun.">
        <title>Large-scale genome sequencing of mycorrhizal fungi provides insights into the early evolution of symbiotic traits.</title>
        <authorList>
            <person name="Miyauchi S."/>
            <person name="Kiss E."/>
            <person name="Kuo A."/>
            <person name="Drula E."/>
            <person name="Kohler A."/>
            <person name="Sanchez-Garcia M."/>
            <person name="Morin E."/>
            <person name="Andreopoulos B."/>
            <person name="Barry K.W."/>
            <person name="Bonito G."/>
            <person name="Buee M."/>
            <person name="Carver A."/>
            <person name="Chen C."/>
            <person name="Cichocki N."/>
            <person name="Clum A."/>
            <person name="Culley D."/>
            <person name="Crous P.W."/>
            <person name="Fauchery L."/>
            <person name="Girlanda M."/>
            <person name="Hayes R.D."/>
            <person name="Keri Z."/>
            <person name="LaButti K."/>
            <person name="Lipzen A."/>
            <person name="Lombard V."/>
            <person name="Magnuson J."/>
            <person name="Maillard F."/>
            <person name="Murat C."/>
            <person name="Nolan M."/>
            <person name="Ohm R.A."/>
            <person name="Pangilinan J."/>
            <person name="Pereira M.F."/>
            <person name="Perotto S."/>
            <person name="Peter M."/>
            <person name="Pfister S."/>
            <person name="Riley R."/>
            <person name="Sitrit Y."/>
            <person name="Stielow J.B."/>
            <person name="Szollosi G."/>
            <person name="Zifcakova L."/>
            <person name="Stursova M."/>
            <person name="Spatafora J.W."/>
            <person name="Tedersoo L."/>
            <person name="Vaario L.M."/>
            <person name="Yamada A."/>
            <person name="Yan M."/>
            <person name="Wang P."/>
            <person name="Xu J."/>
            <person name="Bruns T."/>
            <person name="Baldrian P."/>
            <person name="Vilgalys R."/>
            <person name="Dunand C."/>
            <person name="Henrissat B."/>
            <person name="Grigoriev I.V."/>
            <person name="Hibbett D."/>
            <person name="Nagy L.G."/>
            <person name="Martin F.M."/>
        </authorList>
    </citation>
    <scope>NUCLEOTIDE SEQUENCE</scope>
    <source>
        <strain evidence="2">Prilba</strain>
    </source>
</reference>
<name>A0A9P5TAK0_9AGAM</name>
<comment type="caution">
    <text evidence="2">The sequence shown here is derived from an EMBL/GenBank/DDBJ whole genome shotgun (WGS) entry which is preliminary data.</text>
</comment>
<gene>
    <name evidence="2" type="ORF">DFH94DRAFT_363433</name>
</gene>
<reference evidence="2" key="1">
    <citation type="submission" date="2019-10" db="EMBL/GenBank/DDBJ databases">
        <authorList>
            <consortium name="DOE Joint Genome Institute"/>
            <person name="Kuo A."/>
            <person name="Miyauchi S."/>
            <person name="Kiss E."/>
            <person name="Drula E."/>
            <person name="Kohler A."/>
            <person name="Sanchez-Garcia M."/>
            <person name="Andreopoulos B."/>
            <person name="Barry K.W."/>
            <person name="Bonito G."/>
            <person name="Buee M."/>
            <person name="Carver A."/>
            <person name="Chen C."/>
            <person name="Cichocki N."/>
            <person name="Clum A."/>
            <person name="Culley D."/>
            <person name="Crous P.W."/>
            <person name="Fauchery L."/>
            <person name="Girlanda M."/>
            <person name="Hayes R."/>
            <person name="Keri Z."/>
            <person name="LaButti K."/>
            <person name="Lipzen A."/>
            <person name="Lombard V."/>
            <person name="Magnuson J."/>
            <person name="Maillard F."/>
            <person name="Morin E."/>
            <person name="Murat C."/>
            <person name="Nolan M."/>
            <person name="Ohm R."/>
            <person name="Pangilinan J."/>
            <person name="Pereira M."/>
            <person name="Perotto S."/>
            <person name="Peter M."/>
            <person name="Riley R."/>
            <person name="Sitrit Y."/>
            <person name="Stielow B."/>
            <person name="Szollosi G."/>
            <person name="Zifcakova L."/>
            <person name="Stursova M."/>
            <person name="Spatafora J.W."/>
            <person name="Tedersoo L."/>
            <person name="Vaario L.-M."/>
            <person name="Yamada A."/>
            <person name="Yan M."/>
            <person name="Wang P."/>
            <person name="Xu J."/>
            <person name="Bruns T."/>
            <person name="Baldrian P."/>
            <person name="Vilgalys R."/>
            <person name="Henrissat B."/>
            <person name="Grigoriev I.V."/>
            <person name="Hibbett D."/>
            <person name="Nagy L.G."/>
            <person name="Martin F.M."/>
        </authorList>
    </citation>
    <scope>NUCLEOTIDE SEQUENCE</scope>
    <source>
        <strain evidence="2">Prilba</strain>
    </source>
</reference>
<evidence type="ECO:0000256" key="1">
    <source>
        <dbReference type="SAM" id="SignalP"/>
    </source>
</evidence>
<evidence type="ECO:0000313" key="2">
    <source>
        <dbReference type="EMBL" id="KAF8482407.1"/>
    </source>
</evidence>
<feature type="signal peptide" evidence="1">
    <location>
        <begin position="1"/>
        <end position="22"/>
    </location>
</feature>
<proteinExistence type="predicted"/>
<dbReference type="EMBL" id="WHVB01000005">
    <property type="protein sequence ID" value="KAF8482407.1"/>
    <property type="molecule type" value="Genomic_DNA"/>
</dbReference>
<accession>A0A9P5TAK0</accession>
<keyword evidence="1" id="KW-0732">Signal</keyword>
<keyword evidence="3" id="KW-1185">Reference proteome</keyword>
<protein>
    <submittedName>
        <fullName evidence="2">Uncharacterized protein</fullName>
    </submittedName>
</protein>
<evidence type="ECO:0000313" key="3">
    <source>
        <dbReference type="Proteomes" id="UP000759537"/>
    </source>
</evidence>
<dbReference type="Proteomes" id="UP000759537">
    <property type="component" value="Unassembled WGS sequence"/>
</dbReference>
<dbReference type="AlphaFoldDB" id="A0A9P5TAK0"/>
<feature type="chain" id="PRO_5040201891" evidence="1">
    <location>
        <begin position="23"/>
        <end position="96"/>
    </location>
</feature>
<sequence>MCVAVFLSPICALISPLPLLSASADGVSAPQVKPRLHLRRDRLDQALVSNLSSLPAHNYAPNRHRLGNLEIFCSGDKSSFVAEVDVQNPRGLRPNV</sequence>